<feature type="domain" description="LysM" evidence="2">
    <location>
        <begin position="72"/>
        <end position="121"/>
    </location>
</feature>
<dbReference type="SUPFAM" id="SSF54106">
    <property type="entry name" value="LysM domain"/>
    <property type="match status" value="1"/>
</dbReference>
<evidence type="ECO:0000313" key="4">
    <source>
        <dbReference type="Proteomes" id="UP000288587"/>
    </source>
</evidence>
<keyword evidence="4" id="KW-1185">Reference proteome</keyword>
<dbReference type="PROSITE" id="PS51782">
    <property type="entry name" value="LYSM"/>
    <property type="match status" value="1"/>
</dbReference>
<dbReference type="EMBL" id="SACM01000003">
    <property type="protein sequence ID" value="RVT84694.1"/>
    <property type="molecule type" value="Genomic_DNA"/>
</dbReference>
<evidence type="ECO:0000256" key="1">
    <source>
        <dbReference type="SAM" id="SignalP"/>
    </source>
</evidence>
<dbReference type="InterPro" id="IPR036779">
    <property type="entry name" value="LysM_dom_sf"/>
</dbReference>
<reference evidence="3 4" key="1">
    <citation type="submission" date="2019-01" db="EMBL/GenBank/DDBJ databases">
        <authorList>
            <person name="Chen W.-M."/>
        </authorList>
    </citation>
    <scope>NUCLEOTIDE SEQUENCE [LARGE SCALE GENOMIC DNA]</scope>
    <source>
        <strain evidence="3 4">CCP-18</strain>
    </source>
</reference>
<dbReference type="SMART" id="SM00257">
    <property type="entry name" value="LysM"/>
    <property type="match status" value="1"/>
</dbReference>
<sequence>MDAPGFAGANPTGRVPLKPYRLSPIPLLLALSLGTGLAHATNFPVTNDQKATAERVAQAGVPLEALAPNAPDSYTVKSGDTLWAISTIFLKTPWRWPELWGMNRSQIANPHLIYPGQTLFLIKRDGRATLELAREAGGVADGKLSPRVRGSALADNPVAAIPQHLIEPFLNEAVVFDRDELATAPRIVAAPENRVLMTEGDLGYVRGVQQPMTEYRVFRTPVPLRDPSTGEILGYEARYLAKAELTRLGGQSGGKDDLEIPATIKIGKVRGEVGVGDRLSPVPPRSFSQYVPHAPDKPIEGRIISIYGDALTAGQNQIVALNRGTADGVERGHVLSLWRAGKRVIDRTAERPQDVQLPDEQHGVLFVFQTFSRVSYALIITVKEPVSPGDRFSQP</sequence>
<dbReference type="Proteomes" id="UP000288587">
    <property type="component" value="Unassembled WGS sequence"/>
</dbReference>
<name>A0A437LH58_9BURK</name>
<dbReference type="Gene3D" id="3.10.350.10">
    <property type="entry name" value="LysM domain"/>
    <property type="match status" value="1"/>
</dbReference>
<dbReference type="InterPro" id="IPR018392">
    <property type="entry name" value="LysM"/>
</dbReference>
<gene>
    <name evidence="3" type="ORF">EOD73_11200</name>
</gene>
<dbReference type="PANTHER" id="PTHR34700:SF4">
    <property type="entry name" value="PHAGE-LIKE ELEMENT PBSX PROTEIN XKDP"/>
    <property type="match status" value="1"/>
</dbReference>
<evidence type="ECO:0000313" key="3">
    <source>
        <dbReference type="EMBL" id="RVT84694.1"/>
    </source>
</evidence>
<feature type="signal peptide" evidence="1">
    <location>
        <begin position="1"/>
        <end position="40"/>
    </location>
</feature>
<dbReference type="CDD" id="cd00118">
    <property type="entry name" value="LysM"/>
    <property type="match status" value="1"/>
</dbReference>
<organism evidence="3 4">
    <name type="scientific">Inhella crocodyli</name>
    <dbReference type="NCBI Taxonomy" id="2499851"/>
    <lineage>
        <taxon>Bacteria</taxon>
        <taxon>Pseudomonadati</taxon>
        <taxon>Pseudomonadota</taxon>
        <taxon>Betaproteobacteria</taxon>
        <taxon>Burkholderiales</taxon>
        <taxon>Sphaerotilaceae</taxon>
        <taxon>Inhella</taxon>
    </lineage>
</organism>
<dbReference type="Pfam" id="PF01476">
    <property type="entry name" value="LysM"/>
    <property type="match status" value="1"/>
</dbReference>
<dbReference type="InterPro" id="IPR052196">
    <property type="entry name" value="Bact_Kbp"/>
</dbReference>
<dbReference type="AlphaFoldDB" id="A0A437LH58"/>
<accession>A0A437LH58</accession>
<feature type="chain" id="PRO_5019556301" evidence="1">
    <location>
        <begin position="41"/>
        <end position="395"/>
    </location>
</feature>
<evidence type="ECO:0000259" key="2">
    <source>
        <dbReference type="PROSITE" id="PS51782"/>
    </source>
</evidence>
<dbReference type="PANTHER" id="PTHR34700">
    <property type="entry name" value="POTASSIUM BINDING PROTEIN KBP"/>
    <property type="match status" value="1"/>
</dbReference>
<dbReference type="OrthoDB" id="9765158at2"/>
<proteinExistence type="predicted"/>
<protein>
    <submittedName>
        <fullName evidence="3">LysM domain-containing protein</fullName>
    </submittedName>
</protein>
<comment type="caution">
    <text evidence="3">The sequence shown here is derived from an EMBL/GenBank/DDBJ whole genome shotgun (WGS) entry which is preliminary data.</text>
</comment>
<keyword evidence="1" id="KW-0732">Signal</keyword>